<comment type="caution">
    <text evidence="1">The sequence shown here is derived from an EMBL/GenBank/DDBJ whole genome shotgun (WGS) entry which is preliminary data.</text>
</comment>
<proteinExistence type="predicted"/>
<sequence length="75" mass="8362">MLRATVAQISYASFIAQKAGKTRAFVQHEDSHEQSSPLAAATYWYYPLITTNKHNKAHELPCPTIISCAYAFTSL</sequence>
<keyword evidence="2" id="KW-1185">Reference proteome</keyword>
<organism evidence="1 2">
    <name type="scientific">Fannyhessea vaginae PB189-T1-4</name>
    <dbReference type="NCBI Taxonomy" id="866774"/>
    <lineage>
        <taxon>Bacteria</taxon>
        <taxon>Bacillati</taxon>
        <taxon>Actinomycetota</taxon>
        <taxon>Coriobacteriia</taxon>
        <taxon>Coriobacteriales</taxon>
        <taxon>Atopobiaceae</taxon>
        <taxon>Fannyhessea</taxon>
    </lineage>
</organism>
<gene>
    <name evidence="1" type="ORF">HMPREF9248_0872</name>
</gene>
<evidence type="ECO:0000313" key="2">
    <source>
        <dbReference type="Proteomes" id="UP000004431"/>
    </source>
</evidence>
<name>A0ABP2IYR6_9ACTN</name>
<dbReference type="EMBL" id="AEDQ01000017">
    <property type="protein sequence ID" value="EFL44196.1"/>
    <property type="molecule type" value="Genomic_DNA"/>
</dbReference>
<reference evidence="1 2" key="1">
    <citation type="submission" date="2010-08" db="EMBL/GenBank/DDBJ databases">
        <authorList>
            <person name="Durkin A.S."/>
            <person name="Madupu R."/>
            <person name="Torralba M."/>
            <person name="Gillis M."/>
            <person name="Methe B."/>
            <person name="Sutton G."/>
            <person name="Nelson K.E."/>
        </authorList>
    </citation>
    <scope>NUCLEOTIDE SEQUENCE [LARGE SCALE GENOMIC DNA]</scope>
    <source>
        <strain evidence="1 2">PB189-T1-4</strain>
    </source>
</reference>
<evidence type="ECO:0000313" key="1">
    <source>
        <dbReference type="EMBL" id="EFL44196.1"/>
    </source>
</evidence>
<dbReference type="Proteomes" id="UP000004431">
    <property type="component" value="Unassembled WGS sequence"/>
</dbReference>
<accession>A0ABP2IYR6</accession>
<protein>
    <submittedName>
        <fullName evidence="1">Uncharacterized protein</fullName>
    </submittedName>
</protein>